<organism evidence="1">
    <name type="scientific">marine metagenome</name>
    <dbReference type="NCBI Taxonomy" id="408172"/>
    <lineage>
        <taxon>unclassified sequences</taxon>
        <taxon>metagenomes</taxon>
        <taxon>ecological metagenomes</taxon>
    </lineage>
</organism>
<sequence>MAGDIELWSLGIPQIELLLKAILPKADRAFPTCFF</sequence>
<feature type="non-terminal residue" evidence="1">
    <location>
        <position position="35"/>
    </location>
</feature>
<reference evidence="1" key="1">
    <citation type="submission" date="2018-05" db="EMBL/GenBank/DDBJ databases">
        <authorList>
            <person name="Lanie J.A."/>
            <person name="Ng W.-L."/>
            <person name="Kazmierczak K.M."/>
            <person name="Andrzejewski T.M."/>
            <person name="Davidsen T.M."/>
            <person name="Wayne K.J."/>
            <person name="Tettelin H."/>
            <person name="Glass J.I."/>
            <person name="Rusch D."/>
            <person name="Podicherti R."/>
            <person name="Tsui H.-C.T."/>
            <person name="Winkler M.E."/>
        </authorList>
    </citation>
    <scope>NUCLEOTIDE SEQUENCE</scope>
</reference>
<gene>
    <name evidence="1" type="ORF">METZ01_LOCUS147501</name>
</gene>
<name>A0A382A0N6_9ZZZZ</name>
<evidence type="ECO:0000313" key="1">
    <source>
        <dbReference type="EMBL" id="SVA94647.1"/>
    </source>
</evidence>
<dbReference type="AlphaFoldDB" id="A0A382A0N6"/>
<protein>
    <submittedName>
        <fullName evidence="1">Uncharacterized protein</fullName>
    </submittedName>
</protein>
<proteinExistence type="predicted"/>
<dbReference type="EMBL" id="UINC01023288">
    <property type="protein sequence ID" value="SVA94647.1"/>
    <property type="molecule type" value="Genomic_DNA"/>
</dbReference>
<accession>A0A382A0N6</accession>